<dbReference type="AlphaFoldDB" id="A0AAV4RFT7"/>
<accession>A0AAV4RFT7</accession>
<dbReference type="EMBL" id="BPLR01007703">
    <property type="protein sequence ID" value="GIY18972.1"/>
    <property type="molecule type" value="Genomic_DNA"/>
</dbReference>
<name>A0AAV4RFT7_CAEEX</name>
<dbReference type="Proteomes" id="UP001054945">
    <property type="component" value="Unassembled WGS sequence"/>
</dbReference>
<sequence length="91" mass="10281">MRYSRRSNDPGFQLFGYSPPNKTGDKIRVKRRVRKWSDSSYPHPSRGLSRSLSSSPTCGPVGNFRHLKSMEREKPLGKVGQGSCNQDVGRK</sequence>
<comment type="caution">
    <text evidence="2">The sequence shown here is derived from an EMBL/GenBank/DDBJ whole genome shotgun (WGS) entry which is preliminary data.</text>
</comment>
<evidence type="ECO:0000256" key="1">
    <source>
        <dbReference type="SAM" id="MobiDB-lite"/>
    </source>
</evidence>
<evidence type="ECO:0000313" key="3">
    <source>
        <dbReference type="Proteomes" id="UP001054945"/>
    </source>
</evidence>
<keyword evidence="3" id="KW-1185">Reference proteome</keyword>
<reference evidence="2 3" key="1">
    <citation type="submission" date="2021-06" db="EMBL/GenBank/DDBJ databases">
        <title>Caerostris extrusa draft genome.</title>
        <authorList>
            <person name="Kono N."/>
            <person name="Arakawa K."/>
        </authorList>
    </citation>
    <scope>NUCLEOTIDE SEQUENCE [LARGE SCALE GENOMIC DNA]</scope>
</reference>
<proteinExistence type="predicted"/>
<evidence type="ECO:0000313" key="2">
    <source>
        <dbReference type="EMBL" id="GIY18972.1"/>
    </source>
</evidence>
<feature type="compositionally biased region" description="Polar residues" evidence="1">
    <location>
        <begin position="82"/>
        <end position="91"/>
    </location>
</feature>
<feature type="compositionally biased region" description="Low complexity" evidence="1">
    <location>
        <begin position="45"/>
        <end position="55"/>
    </location>
</feature>
<feature type="region of interest" description="Disordered" evidence="1">
    <location>
        <begin position="1"/>
        <end position="91"/>
    </location>
</feature>
<protein>
    <submittedName>
        <fullName evidence="2">Uncharacterized protein</fullName>
    </submittedName>
</protein>
<organism evidence="2 3">
    <name type="scientific">Caerostris extrusa</name>
    <name type="common">Bark spider</name>
    <name type="synonym">Caerostris bankana</name>
    <dbReference type="NCBI Taxonomy" id="172846"/>
    <lineage>
        <taxon>Eukaryota</taxon>
        <taxon>Metazoa</taxon>
        <taxon>Ecdysozoa</taxon>
        <taxon>Arthropoda</taxon>
        <taxon>Chelicerata</taxon>
        <taxon>Arachnida</taxon>
        <taxon>Araneae</taxon>
        <taxon>Araneomorphae</taxon>
        <taxon>Entelegynae</taxon>
        <taxon>Araneoidea</taxon>
        <taxon>Araneidae</taxon>
        <taxon>Caerostris</taxon>
    </lineage>
</organism>
<gene>
    <name evidence="2" type="ORF">CEXT_681211</name>
</gene>